<dbReference type="EMBL" id="QDDL01000001">
    <property type="protein sequence ID" value="PVZ71519.1"/>
    <property type="molecule type" value="Genomic_DNA"/>
</dbReference>
<evidence type="ECO:0000313" key="2">
    <source>
        <dbReference type="Proteomes" id="UP000244906"/>
    </source>
</evidence>
<evidence type="ECO:0000313" key="1">
    <source>
        <dbReference type="EMBL" id="PVZ71519.1"/>
    </source>
</evidence>
<gene>
    <name evidence="1" type="ORF">DC094_00260</name>
</gene>
<proteinExistence type="predicted"/>
<reference evidence="1 2" key="1">
    <citation type="submission" date="2018-04" db="EMBL/GenBank/DDBJ databases">
        <title>Thalassorhabdus spongiae gen. nov., sp. nov., isolated from a marine sponge in South-West Iceland.</title>
        <authorList>
            <person name="Knobloch S."/>
            <person name="Daussin A."/>
            <person name="Johannsson R."/>
            <person name="Marteinsson V.T."/>
        </authorList>
    </citation>
    <scope>NUCLEOTIDE SEQUENCE [LARGE SCALE GENOMIC DNA]</scope>
    <source>
        <strain evidence="1 2">Hp12</strain>
    </source>
</reference>
<dbReference type="Gene3D" id="3.40.190.10">
    <property type="entry name" value="Periplasmic binding protein-like II"/>
    <property type="match status" value="2"/>
</dbReference>
<name>A0A2V1GYL1_9GAMM</name>
<evidence type="ECO:0008006" key="3">
    <source>
        <dbReference type="Google" id="ProtNLM"/>
    </source>
</evidence>
<protein>
    <recommendedName>
        <fullName evidence="3">LysR substrate-binding domain-containing protein</fullName>
    </recommendedName>
</protein>
<dbReference type="Proteomes" id="UP000244906">
    <property type="component" value="Unassembled WGS sequence"/>
</dbReference>
<comment type="caution">
    <text evidence="1">The sequence shown here is derived from an EMBL/GenBank/DDBJ whole genome shotgun (WGS) entry which is preliminary data.</text>
</comment>
<organism evidence="1 2">
    <name type="scientific">Pelagibaculum spongiae</name>
    <dbReference type="NCBI Taxonomy" id="2080658"/>
    <lineage>
        <taxon>Bacteria</taxon>
        <taxon>Pseudomonadati</taxon>
        <taxon>Pseudomonadota</taxon>
        <taxon>Gammaproteobacteria</taxon>
        <taxon>Oceanospirillales</taxon>
        <taxon>Pelagibaculum</taxon>
    </lineage>
</organism>
<accession>A0A2V1GYL1</accession>
<keyword evidence="2" id="KW-1185">Reference proteome</keyword>
<dbReference type="AlphaFoldDB" id="A0A2V1GYL1"/>
<sequence>MITILRMFFYEDSVDVAFRFGDLKDFSRIAKRPKGVDMIFSTTPEYIEQKGMPRYSEDLIKHDMLGYRG</sequence>